<feature type="region of interest" description="Disordered" evidence="1">
    <location>
        <begin position="64"/>
        <end position="90"/>
    </location>
</feature>
<feature type="compositionally biased region" description="Polar residues" evidence="1">
    <location>
        <begin position="141"/>
        <end position="158"/>
    </location>
</feature>
<dbReference type="Proteomes" id="UP001445335">
    <property type="component" value="Unassembled WGS sequence"/>
</dbReference>
<proteinExistence type="predicted"/>
<feature type="region of interest" description="Disordered" evidence="1">
    <location>
        <begin position="115"/>
        <end position="158"/>
    </location>
</feature>
<evidence type="ECO:0000313" key="3">
    <source>
        <dbReference type="EMBL" id="KAK9828009.1"/>
    </source>
</evidence>
<dbReference type="AlphaFoldDB" id="A0AAW1R302"/>
<dbReference type="EMBL" id="JALJOU010000054">
    <property type="protein sequence ID" value="KAK9828009.1"/>
    <property type="molecule type" value="Genomic_DNA"/>
</dbReference>
<keyword evidence="4" id="KW-1185">Reference proteome</keyword>
<accession>A0AAW1R302</accession>
<sequence>MCTTGKKRGLGRAAQCATVSDVTFGSHVATDFYALKDAEAMKYADGFVLRGVKGACASVAARKALEHSSKPRAEAAKTPPPSKTPTKAPCVDQEILPLLRTTWRCAAAGDGRERAQVDTLEHAESRRNEQSSSEPCEGLQEASQLPSGEHNGPSNSSILQESDSAFSLKLLFTSFGGAAAVKYGSLLLDAPFQPNLALALSMIAIPVAVFSLFLLLKSREGA</sequence>
<keyword evidence="2" id="KW-0812">Transmembrane</keyword>
<evidence type="ECO:0008006" key="5">
    <source>
        <dbReference type="Google" id="ProtNLM"/>
    </source>
</evidence>
<keyword evidence="2" id="KW-0472">Membrane</keyword>
<feature type="compositionally biased region" description="Basic and acidic residues" evidence="1">
    <location>
        <begin position="115"/>
        <end position="129"/>
    </location>
</feature>
<organism evidence="3 4">
    <name type="scientific">Elliptochloris bilobata</name>
    <dbReference type="NCBI Taxonomy" id="381761"/>
    <lineage>
        <taxon>Eukaryota</taxon>
        <taxon>Viridiplantae</taxon>
        <taxon>Chlorophyta</taxon>
        <taxon>core chlorophytes</taxon>
        <taxon>Trebouxiophyceae</taxon>
        <taxon>Trebouxiophyceae incertae sedis</taxon>
        <taxon>Elliptochloris clade</taxon>
        <taxon>Elliptochloris</taxon>
    </lineage>
</organism>
<evidence type="ECO:0000256" key="1">
    <source>
        <dbReference type="SAM" id="MobiDB-lite"/>
    </source>
</evidence>
<evidence type="ECO:0000256" key="2">
    <source>
        <dbReference type="SAM" id="Phobius"/>
    </source>
</evidence>
<protein>
    <recommendedName>
        <fullName evidence="5">Transmembrane protein</fullName>
    </recommendedName>
</protein>
<gene>
    <name evidence="3" type="ORF">WJX81_008539</name>
</gene>
<evidence type="ECO:0000313" key="4">
    <source>
        <dbReference type="Proteomes" id="UP001445335"/>
    </source>
</evidence>
<keyword evidence="2" id="KW-1133">Transmembrane helix</keyword>
<reference evidence="3 4" key="1">
    <citation type="journal article" date="2024" name="Nat. Commun.">
        <title>Phylogenomics reveals the evolutionary origins of lichenization in chlorophyte algae.</title>
        <authorList>
            <person name="Puginier C."/>
            <person name="Libourel C."/>
            <person name="Otte J."/>
            <person name="Skaloud P."/>
            <person name="Haon M."/>
            <person name="Grisel S."/>
            <person name="Petersen M."/>
            <person name="Berrin J.G."/>
            <person name="Delaux P.M."/>
            <person name="Dal Grande F."/>
            <person name="Keller J."/>
        </authorList>
    </citation>
    <scope>NUCLEOTIDE SEQUENCE [LARGE SCALE GENOMIC DNA]</scope>
    <source>
        <strain evidence="3 4">SAG 245.80</strain>
    </source>
</reference>
<comment type="caution">
    <text evidence="3">The sequence shown here is derived from an EMBL/GenBank/DDBJ whole genome shotgun (WGS) entry which is preliminary data.</text>
</comment>
<feature type="transmembrane region" description="Helical" evidence="2">
    <location>
        <begin position="166"/>
        <end position="184"/>
    </location>
</feature>
<dbReference type="PANTHER" id="PTHR37224">
    <property type="entry name" value="OS02G0804400 PROTEIN"/>
    <property type="match status" value="1"/>
</dbReference>
<feature type="transmembrane region" description="Helical" evidence="2">
    <location>
        <begin position="196"/>
        <end position="216"/>
    </location>
</feature>
<name>A0AAW1R302_9CHLO</name>
<feature type="compositionally biased region" description="Basic and acidic residues" evidence="1">
    <location>
        <begin position="64"/>
        <end position="75"/>
    </location>
</feature>